<accession>A0AAV4FBA1</accession>
<keyword evidence="2" id="KW-1185">Reference proteome</keyword>
<sequence>MYIKTAPSIETQVAQWLRPARFVSLTSWWAGAWVRISASHQKVAQDPNRKHLSLSPSTQTIDFNILAFDRVKSLHFQLRDPSALTGLGLMK</sequence>
<name>A0AAV4FBA1_9GAST</name>
<dbReference type="AlphaFoldDB" id="A0AAV4FBA1"/>
<dbReference type="Proteomes" id="UP000762676">
    <property type="component" value="Unassembled WGS sequence"/>
</dbReference>
<evidence type="ECO:0000313" key="1">
    <source>
        <dbReference type="EMBL" id="GFR70544.1"/>
    </source>
</evidence>
<reference evidence="1 2" key="1">
    <citation type="journal article" date="2021" name="Elife">
        <title>Chloroplast acquisition without the gene transfer in kleptoplastic sea slugs, Plakobranchus ocellatus.</title>
        <authorList>
            <person name="Maeda T."/>
            <person name="Takahashi S."/>
            <person name="Yoshida T."/>
            <person name="Shimamura S."/>
            <person name="Takaki Y."/>
            <person name="Nagai Y."/>
            <person name="Toyoda A."/>
            <person name="Suzuki Y."/>
            <person name="Arimoto A."/>
            <person name="Ishii H."/>
            <person name="Satoh N."/>
            <person name="Nishiyama T."/>
            <person name="Hasebe M."/>
            <person name="Maruyama T."/>
            <person name="Minagawa J."/>
            <person name="Obokata J."/>
            <person name="Shigenobu S."/>
        </authorList>
    </citation>
    <scope>NUCLEOTIDE SEQUENCE [LARGE SCALE GENOMIC DNA]</scope>
</reference>
<proteinExistence type="predicted"/>
<organism evidence="1 2">
    <name type="scientific">Elysia marginata</name>
    <dbReference type="NCBI Taxonomy" id="1093978"/>
    <lineage>
        <taxon>Eukaryota</taxon>
        <taxon>Metazoa</taxon>
        <taxon>Spiralia</taxon>
        <taxon>Lophotrochozoa</taxon>
        <taxon>Mollusca</taxon>
        <taxon>Gastropoda</taxon>
        <taxon>Heterobranchia</taxon>
        <taxon>Euthyneura</taxon>
        <taxon>Panpulmonata</taxon>
        <taxon>Sacoglossa</taxon>
        <taxon>Placobranchoidea</taxon>
        <taxon>Plakobranchidae</taxon>
        <taxon>Elysia</taxon>
    </lineage>
</organism>
<protein>
    <submittedName>
        <fullName evidence="1">Uncharacterized protein</fullName>
    </submittedName>
</protein>
<evidence type="ECO:0000313" key="2">
    <source>
        <dbReference type="Proteomes" id="UP000762676"/>
    </source>
</evidence>
<dbReference type="EMBL" id="BMAT01004221">
    <property type="protein sequence ID" value="GFR70544.1"/>
    <property type="molecule type" value="Genomic_DNA"/>
</dbReference>
<comment type="caution">
    <text evidence="1">The sequence shown here is derived from an EMBL/GenBank/DDBJ whole genome shotgun (WGS) entry which is preliminary data.</text>
</comment>
<gene>
    <name evidence="1" type="ORF">ElyMa_002075000</name>
</gene>